<sequence length="58" mass="6610">MIFVKFAVKIPTFPSCHRNFSLISLKGRKHTLNIAKLIRSSIAHEVCRHTTEVRLGCC</sequence>
<protein>
    <submittedName>
        <fullName evidence="2">Uncharacterized protein</fullName>
    </submittedName>
</protein>
<organism evidence="1 2">
    <name type="scientific">Parascaris equorum</name>
    <name type="common">Equine roundworm</name>
    <dbReference type="NCBI Taxonomy" id="6256"/>
    <lineage>
        <taxon>Eukaryota</taxon>
        <taxon>Metazoa</taxon>
        <taxon>Ecdysozoa</taxon>
        <taxon>Nematoda</taxon>
        <taxon>Chromadorea</taxon>
        <taxon>Rhabditida</taxon>
        <taxon>Spirurina</taxon>
        <taxon>Ascaridomorpha</taxon>
        <taxon>Ascaridoidea</taxon>
        <taxon>Ascarididae</taxon>
        <taxon>Parascaris</taxon>
    </lineage>
</organism>
<evidence type="ECO:0000313" key="2">
    <source>
        <dbReference type="WBParaSite" id="PEQ_0000906701-mRNA-1"/>
    </source>
</evidence>
<dbReference type="WBParaSite" id="PEQ_0000906701-mRNA-1">
    <property type="protein sequence ID" value="PEQ_0000906701-mRNA-1"/>
    <property type="gene ID" value="PEQ_0000906701"/>
</dbReference>
<keyword evidence="1" id="KW-1185">Reference proteome</keyword>
<reference evidence="2" key="1">
    <citation type="submission" date="2022-11" db="UniProtKB">
        <authorList>
            <consortium name="WormBaseParasite"/>
        </authorList>
    </citation>
    <scope>IDENTIFICATION</scope>
</reference>
<dbReference type="Proteomes" id="UP000887564">
    <property type="component" value="Unplaced"/>
</dbReference>
<name>A0A914RRY7_PAREQ</name>
<dbReference type="AlphaFoldDB" id="A0A914RRY7"/>
<evidence type="ECO:0000313" key="1">
    <source>
        <dbReference type="Proteomes" id="UP000887564"/>
    </source>
</evidence>
<accession>A0A914RRY7</accession>
<proteinExistence type="predicted"/>